<dbReference type="InterPro" id="IPR000640">
    <property type="entry name" value="EFG_V-like"/>
</dbReference>
<proteinExistence type="predicted"/>
<feature type="domain" description="Elongation factor EFG" evidence="4">
    <location>
        <begin position="85"/>
        <end position="176"/>
    </location>
</feature>
<evidence type="ECO:0000256" key="2">
    <source>
        <dbReference type="ARBA" id="ARBA00022917"/>
    </source>
</evidence>
<accession>A0A0A9ZF76</accession>
<dbReference type="PANTHER" id="PTHR43261">
    <property type="entry name" value="TRANSLATION ELONGATION FACTOR G-RELATED"/>
    <property type="match status" value="1"/>
</dbReference>
<gene>
    <name evidence="5" type="primary">fusA_10</name>
    <name evidence="6" type="synonym">fusA_1</name>
    <name evidence="5" type="ORF">CM83_10316</name>
    <name evidence="6" type="ORF">g.29868</name>
</gene>
<dbReference type="SMART" id="SM00838">
    <property type="entry name" value="EFG_C"/>
    <property type="match status" value="1"/>
</dbReference>
<dbReference type="Pfam" id="PF00679">
    <property type="entry name" value="EFG_C"/>
    <property type="match status" value="1"/>
</dbReference>
<dbReference type="SUPFAM" id="SSF54980">
    <property type="entry name" value="EF-G C-terminal domain-like"/>
    <property type="match status" value="1"/>
</dbReference>
<keyword evidence="3" id="KW-0342">GTP-binding</keyword>
<reference evidence="5" key="2">
    <citation type="submission" date="2014-07" db="EMBL/GenBank/DDBJ databases">
        <authorList>
            <person name="Hull J."/>
        </authorList>
    </citation>
    <scope>NUCLEOTIDE SEQUENCE</scope>
</reference>
<evidence type="ECO:0000256" key="3">
    <source>
        <dbReference type="ARBA" id="ARBA00023134"/>
    </source>
</evidence>
<dbReference type="EMBL" id="GBHO01000475">
    <property type="protein sequence ID" value="JAG43129.1"/>
    <property type="molecule type" value="Transcribed_RNA"/>
</dbReference>
<keyword evidence="2" id="KW-0648">Protein biosynthesis</keyword>
<reference evidence="5" key="1">
    <citation type="journal article" date="2014" name="PLoS ONE">
        <title>Transcriptome-Based Identification of ABC Transporters in the Western Tarnished Plant Bug Lygus hesperus.</title>
        <authorList>
            <person name="Hull J.J."/>
            <person name="Chaney K."/>
            <person name="Geib S.M."/>
            <person name="Fabrick J.A."/>
            <person name="Brent C.S."/>
            <person name="Walsh D."/>
            <person name="Lavine L.C."/>
        </authorList>
    </citation>
    <scope>NUCLEOTIDE SEQUENCE</scope>
</reference>
<protein>
    <submittedName>
        <fullName evidence="5">Elongation factor G</fullName>
    </submittedName>
</protein>
<dbReference type="GO" id="GO:0005525">
    <property type="term" value="F:GTP binding"/>
    <property type="evidence" value="ECO:0007669"/>
    <property type="project" value="UniProtKB-KW"/>
</dbReference>
<dbReference type="GO" id="GO:0003924">
    <property type="term" value="F:GTPase activity"/>
    <property type="evidence" value="ECO:0007669"/>
    <property type="project" value="TreeGrafter"/>
</dbReference>
<dbReference type="GO" id="GO:0003746">
    <property type="term" value="F:translation elongation factor activity"/>
    <property type="evidence" value="ECO:0007669"/>
    <property type="project" value="UniProtKB-KW"/>
</dbReference>
<dbReference type="PANTHER" id="PTHR43261:SF1">
    <property type="entry name" value="RIBOSOME-RELEASING FACTOR 2, MITOCHONDRIAL"/>
    <property type="match status" value="1"/>
</dbReference>
<dbReference type="AlphaFoldDB" id="A0A0A9ZF76"/>
<dbReference type="Gene3D" id="3.30.70.240">
    <property type="match status" value="1"/>
</dbReference>
<dbReference type="CDD" id="cd03713">
    <property type="entry name" value="EFG_mtEFG_C"/>
    <property type="match status" value="1"/>
</dbReference>
<dbReference type="GO" id="GO:0005739">
    <property type="term" value="C:mitochondrion"/>
    <property type="evidence" value="ECO:0007669"/>
    <property type="project" value="TreeGrafter"/>
</dbReference>
<dbReference type="EMBL" id="GDHC01008747">
    <property type="protein sequence ID" value="JAQ09882.1"/>
    <property type="molecule type" value="Transcribed_RNA"/>
</dbReference>
<evidence type="ECO:0000256" key="1">
    <source>
        <dbReference type="ARBA" id="ARBA00022741"/>
    </source>
</evidence>
<dbReference type="GO" id="GO:0032543">
    <property type="term" value="P:mitochondrial translation"/>
    <property type="evidence" value="ECO:0007669"/>
    <property type="project" value="TreeGrafter"/>
</dbReference>
<organism evidence="5">
    <name type="scientific">Lygus hesperus</name>
    <name type="common">Western plant bug</name>
    <dbReference type="NCBI Taxonomy" id="30085"/>
    <lineage>
        <taxon>Eukaryota</taxon>
        <taxon>Metazoa</taxon>
        <taxon>Ecdysozoa</taxon>
        <taxon>Arthropoda</taxon>
        <taxon>Hexapoda</taxon>
        <taxon>Insecta</taxon>
        <taxon>Pterygota</taxon>
        <taxon>Neoptera</taxon>
        <taxon>Paraneoptera</taxon>
        <taxon>Hemiptera</taxon>
        <taxon>Heteroptera</taxon>
        <taxon>Panheteroptera</taxon>
        <taxon>Cimicomorpha</taxon>
        <taxon>Miridae</taxon>
        <taxon>Mirini</taxon>
        <taxon>Lygus</taxon>
    </lineage>
</organism>
<keyword evidence="5" id="KW-0251">Elongation factor</keyword>
<name>A0A0A9ZF76_LYGHE</name>
<evidence type="ECO:0000313" key="5">
    <source>
        <dbReference type="EMBL" id="JAG43129.1"/>
    </source>
</evidence>
<dbReference type="InterPro" id="IPR035647">
    <property type="entry name" value="EFG_III/V"/>
</dbReference>
<dbReference type="GO" id="GO:0032790">
    <property type="term" value="P:ribosome disassembly"/>
    <property type="evidence" value="ECO:0007669"/>
    <property type="project" value="TreeGrafter"/>
</dbReference>
<sequence>MPVLQRLLEYAVLRVASCGPRGLPLCGVRLVLHSVTIGVQNSVASMGVDPGKLAHIFDAPRNQQLFISLLSNLVLKAVRENVHTCVLDPVGEVVINTPARHSSSIVGDIATRNGTVVSIDLGNSGNSDDTTIVAHVPMRALHRYASVVRSLSHGDAFFTLQFHHFAPTSYLTMDGVYAS</sequence>
<evidence type="ECO:0000313" key="6">
    <source>
        <dbReference type="EMBL" id="JAQ09882.1"/>
    </source>
</evidence>
<dbReference type="InterPro" id="IPR035649">
    <property type="entry name" value="EFG_V"/>
</dbReference>
<keyword evidence="1" id="KW-0547">Nucleotide-binding</keyword>
<reference evidence="6" key="3">
    <citation type="journal article" date="2016" name="Gigascience">
        <title>De novo construction of an expanded transcriptome assembly for the western tarnished plant bug, Lygus hesperus.</title>
        <authorList>
            <person name="Tassone E.E."/>
            <person name="Geib S.M."/>
            <person name="Hall B."/>
            <person name="Fabrick J.A."/>
            <person name="Brent C.S."/>
            <person name="Hull J.J."/>
        </authorList>
    </citation>
    <scope>NUCLEOTIDE SEQUENCE</scope>
</reference>
<evidence type="ECO:0000259" key="4">
    <source>
        <dbReference type="SMART" id="SM00838"/>
    </source>
</evidence>